<keyword evidence="4" id="KW-0274">FAD</keyword>
<dbReference type="AlphaFoldDB" id="A0AAE4UBK7"/>
<dbReference type="EMBL" id="JAWLLD010000035">
    <property type="protein sequence ID" value="MDV7015221.1"/>
    <property type="molecule type" value="Genomic_DNA"/>
</dbReference>
<evidence type="ECO:0000256" key="5">
    <source>
        <dbReference type="ARBA" id="ARBA00023002"/>
    </source>
</evidence>
<name>A0AAE4UBK7_MYCIT</name>
<accession>A0AAE4UBK7</accession>
<comment type="cofactor">
    <cofactor evidence="1">
        <name>FAD</name>
        <dbReference type="ChEBI" id="CHEBI:57692"/>
    </cofactor>
</comment>
<dbReference type="Pfam" id="PF07992">
    <property type="entry name" value="Pyr_redox_2"/>
    <property type="match status" value="1"/>
</dbReference>
<evidence type="ECO:0000313" key="9">
    <source>
        <dbReference type="Proteomes" id="UP001187143"/>
    </source>
</evidence>
<dbReference type="InterPro" id="IPR023753">
    <property type="entry name" value="FAD/NAD-binding_dom"/>
</dbReference>
<keyword evidence="3" id="KW-0285">Flavoprotein</keyword>
<dbReference type="SUPFAM" id="SSF51905">
    <property type="entry name" value="FAD/NAD(P)-binding domain"/>
    <property type="match status" value="1"/>
</dbReference>
<evidence type="ECO:0000313" key="8">
    <source>
        <dbReference type="EMBL" id="MDV7015221.1"/>
    </source>
</evidence>
<feature type="domain" description="FAD/NAD(P)-binding" evidence="7">
    <location>
        <begin position="15"/>
        <end position="287"/>
    </location>
</feature>
<evidence type="ECO:0000256" key="1">
    <source>
        <dbReference type="ARBA" id="ARBA00001974"/>
    </source>
</evidence>
<evidence type="ECO:0000256" key="3">
    <source>
        <dbReference type="ARBA" id="ARBA00022630"/>
    </source>
</evidence>
<protein>
    <submittedName>
        <fullName evidence="8">FAD-dependent oxidoreductase</fullName>
    </submittedName>
</protein>
<dbReference type="Gene3D" id="3.50.50.100">
    <property type="match status" value="1"/>
</dbReference>
<dbReference type="InterPro" id="IPR051169">
    <property type="entry name" value="NADH-Q_oxidoreductase"/>
</dbReference>
<keyword evidence="5" id="KW-0560">Oxidoreductase</keyword>
<comment type="similarity">
    <text evidence="2">Belongs to the NADH dehydrogenase family.</text>
</comment>
<dbReference type="GO" id="GO:0019646">
    <property type="term" value="P:aerobic electron transport chain"/>
    <property type="evidence" value="ECO:0007669"/>
    <property type="project" value="TreeGrafter"/>
</dbReference>
<comment type="caution">
    <text evidence="8">The sequence shown here is derived from an EMBL/GenBank/DDBJ whole genome shotgun (WGS) entry which is preliminary data.</text>
</comment>
<gene>
    <name evidence="8" type="ORF">R4F53_23320</name>
</gene>
<dbReference type="PANTHER" id="PTHR42913">
    <property type="entry name" value="APOPTOSIS-INDUCING FACTOR 1"/>
    <property type="match status" value="1"/>
</dbReference>
<dbReference type="InterPro" id="IPR036188">
    <property type="entry name" value="FAD/NAD-bd_sf"/>
</dbReference>
<evidence type="ECO:0000256" key="4">
    <source>
        <dbReference type="ARBA" id="ARBA00022827"/>
    </source>
</evidence>
<feature type="region of interest" description="Disordered" evidence="6">
    <location>
        <begin position="382"/>
        <end position="403"/>
    </location>
</feature>
<dbReference type="RefSeq" id="WP_225325343.1">
    <property type="nucleotide sequence ID" value="NZ_JAEKMV010000033.1"/>
</dbReference>
<evidence type="ECO:0000256" key="2">
    <source>
        <dbReference type="ARBA" id="ARBA00005272"/>
    </source>
</evidence>
<dbReference type="Proteomes" id="UP001187143">
    <property type="component" value="Unassembled WGS sequence"/>
</dbReference>
<reference evidence="8" key="1">
    <citation type="submission" date="2023-10" db="EMBL/GenBank/DDBJ databases">
        <title>Characterization and genome sequence of Mycobacterium intracellulare ABSURDO, a novel pathogenic isolate with three colony morphotypes that vary in growth and acid-fastness.</title>
        <authorList>
            <person name="Jude B.A."/>
            <person name="Robinson R.T."/>
        </authorList>
    </citation>
    <scope>NUCLEOTIDE SEQUENCE</scope>
    <source>
        <strain evidence="8">ABSURDO Component B</strain>
    </source>
</reference>
<proteinExistence type="inferred from homology"/>
<dbReference type="PRINTS" id="PR00368">
    <property type="entry name" value="FADPNR"/>
</dbReference>
<dbReference type="GO" id="GO:0003955">
    <property type="term" value="F:NAD(P)H dehydrogenase (quinone) activity"/>
    <property type="evidence" value="ECO:0007669"/>
    <property type="project" value="TreeGrafter"/>
</dbReference>
<sequence length="403" mass="42906">MKKKTTQPLSFRKHRVVVIGGGYSGALAANRLQQRPDVDITVVNARPIFVERIRLHEMVAGSGEATRDLAAMLGKTVRLIVGTVERIDFCHRRVELASGETLPYDYLIYAVGSTGAVPASVPGAREFAYPIAELEQAERVRAVLAGLPADASICVVGGGLTGIEAASELAEQRPTVHVTLLCGGTLAPSIGEKARRSVRRQLTRLGVEVLDDAVVAEVDAGYVRLTDGRELPSALTVWTAGFGVPELAARSGLSTDGLGRLVTDETLTSIDDPRIVAAGDAAAPSNQPLRMGCQAALPLGAKAANTVLDRIEGKQPGVINQAFVGQNISIGRRHGTIQLSYRDDTPRRIYLVGKLAASVKEFVCRSTVKVITKEARKPGAFRWPSGDRDARAPQVVRQAAPTA</sequence>
<dbReference type="PANTHER" id="PTHR42913:SF3">
    <property type="entry name" value="64 KDA MITOCHONDRIAL NADH DEHYDROGENASE (EUROFUNG)"/>
    <property type="match status" value="1"/>
</dbReference>
<evidence type="ECO:0000256" key="6">
    <source>
        <dbReference type="SAM" id="MobiDB-lite"/>
    </source>
</evidence>
<evidence type="ECO:0000259" key="7">
    <source>
        <dbReference type="Pfam" id="PF07992"/>
    </source>
</evidence>
<organism evidence="8 9">
    <name type="scientific">Mycobacterium intracellulare</name>
    <dbReference type="NCBI Taxonomy" id="1767"/>
    <lineage>
        <taxon>Bacteria</taxon>
        <taxon>Bacillati</taxon>
        <taxon>Actinomycetota</taxon>
        <taxon>Actinomycetes</taxon>
        <taxon>Mycobacteriales</taxon>
        <taxon>Mycobacteriaceae</taxon>
        <taxon>Mycobacterium</taxon>
        <taxon>Mycobacterium avium complex (MAC)</taxon>
    </lineage>
</organism>